<evidence type="ECO:0000256" key="4">
    <source>
        <dbReference type="ARBA" id="ARBA00022801"/>
    </source>
</evidence>
<dbReference type="InterPro" id="IPR056413">
    <property type="entry name" value="TPR_CcmH_CycH"/>
</dbReference>
<dbReference type="Gene3D" id="1.25.40.10">
    <property type="entry name" value="Tetratricopeptide repeat domain"/>
    <property type="match status" value="1"/>
</dbReference>
<evidence type="ECO:0000313" key="11">
    <source>
        <dbReference type="Proteomes" id="UP000199328"/>
    </source>
</evidence>
<dbReference type="AlphaFoldDB" id="A0A1G9CZI2"/>
<evidence type="ECO:0000256" key="3">
    <source>
        <dbReference type="ARBA" id="ARBA00022723"/>
    </source>
</evidence>
<evidence type="ECO:0000256" key="1">
    <source>
        <dbReference type="ARBA" id="ARBA00001947"/>
    </source>
</evidence>
<dbReference type="RefSeq" id="WP_092500014.1">
    <property type="nucleotide sequence ID" value="NZ_FNFV01000003.1"/>
</dbReference>
<keyword evidence="11" id="KW-1185">Reference proteome</keyword>
<dbReference type="Gene3D" id="3.30.2010.10">
    <property type="entry name" value="Metalloproteases ('zincins'), catalytic domain"/>
    <property type="match status" value="1"/>
</dbReference>
<dbReference type="GO" id="GO:0046872">
    <property type="term" value="F:metal ion binding"/>
    <property type="evidence" value="ECO:0007669"/>
    <property type="project" value="UniProtKB-KW"/>
</dbReference>
<dbReference type="PANTHER" id="PTHR22726">
    <property type="entry name" value="METALLOENDOPEPTIDASE OMA1"/>
    <property type="match status" value="1"/>
</dbReference>
<reference evidence="11" key="1">
    <citation type="submission" date="2016-10" db="EMBL/GenBank/DDBJ databases">
        <authorList>
            <person name="Varghese N."/>
            <person name="Submissions S."/>
        </authorList>
    </citation>
    <scope>NUCLEOTIDE SEQUENCE [LARGE SCALE GENOMIC DNA]</scope>
    <source>
        <strain evidence="11">CGMCC 1.10789</strain>
    </source>
</reference>
<dbReference type="Proteomes" id="UP000199328">
    <property type="component" value="Unassembled WGS sequence"/>
</dbReference>
<keyword evidence="3" id="KW-0479">Metal-binding</keyword>
<comment type="cofactor">
    <cofactor evidence="1">
        <name>Zn(2+)</name>
        <dbReference type="ChEBI" id="CHEBI:29105"/>
    </cofactor>
</comment>
<keyword evidence="7" id="KW-0802">TPR repeat</keyword>
<dbReference type="GO" id="GO:0051603">
    <property type="term" value="P:proteolysis involved in protein catabolic process"/>
    <property type="evidence" value="ECO:0007669"/>
    <property type="project" value="TreeGrafter"/>
</dbReference>
<dbReference type="PANTHER" id="PTHR22726:SF1">
    <property type="entry name" value="METALLOENDOPEPTIDASE OMA1, MITOCHONDRIAL"/>
    <property type="match status" value="1"/>
</dbReference>
<dbReference type="GO" id="GO:0016020">
    <property type="term" value="C:membrane"/>
    <property type="evidence" value="ECO:0007669"/>
    <property type="project" value="TreeGrafter"/>
</dbReference>
<keyword evidence="4" id="KW-0378">Hydrolase</keyword>
<evidence type="ECO:0000259" key="8">
    <source>
        <dbReference type="Pfam" id="PF01435"/>
    </source>
</evidence>
<protein>
    <submittedName>
        <fullName evidence="10">Putative Zn-dependent protease, contains TPR repeats</fullName>
    </submittedName>
</protein>
<evidence type="ECO:0000256" key="7">
    <source>
        <dbReference type="PROSITE-ProRule" id="PRU00339"/>
    </source>
</evidence>
<feature type="repeat" description="TPR" evidence="7">
    <location>
        <begin position="312"/>
        <end position="345"/>
    </location>
</feature>
<evidence type="ECO:0000259" key="9">
    <source>
        <dbReference type="Pfam" id="PF23914"/>
    </source>
</evidence>
<dbReference type="EMBL" id="FNFV01000003">
    <property type="protein sequence ID" value="SDK57070.1"/>
    <property type="molecule type" value="Genomic_DNA"/>
</dbReference>
<evidence type="ECO:0000313" key="10">
    <source>
        <dbReference type="EMBL" id="SDK57070.1"/>
    </source>
</evidence>
<name>A0A1G9CZI2_9RHOB</name>
<evidence type="ECO:0000256" key="5">
    <source>
        <dbReference type="ARBA" id="ARBA00022833"/>
    </source>
</evidence>
<dbReference type="CDD" id="cd07324">
    <property type="entry name" value="M48C_Oma1-like"/>
    <property type="match status" value="1"/>
</dbReference>
<dbReference type="GO" id="GO:0004222">
    <property type="term" value="F:metalloendopeptidase activity"/>
    <property type="evidence" value="ECO:0007669"/>
    <property type="project" value="InterPro"/>
</dbReference>
<dbReference type="PROSITE" id="PS50005">
    <property type="entry name" value="TPR"/>
    <property type="match status" value="1"/>
</dbReference>
<dbReference type="SUPFAM" id="SSF48452">
    <property type="entry name" value="TPR-like"/>
    <property type="match status" value="1"/>
</dbReference>
<feature type="domain" description="Cytochrome c-type biogenesis protein H TPR" evidence="9">
    <location>
        <begin position="319"/>
        <end position="405"/>
    </location>
</feature>
<dbReference type="InterPro" id="IPR001915">
    <property type="entry name" value="Peptidase_M48"/>
</dbReference>
<accession>A0A1G9CZI2</accession>
<keyword evidence="2 10" id="KW-0645">Protease</keyword>
<organism evidence="10 11">
    <name type="scientific">Meinhardsimonia xiamenensis</name>
    <dbReference type="NCBI Taxonomy" id="990712"/>
    <lineage>
        <taxon>Bacteria</taxon>
        <taxon>Pseudomonadati</taxon>
        <taxon>Pseudomonadota</taxon>
        <taxon>Alphaproteobacteria</taxon>
        <taxon>Rhodobacterales</taxon>
        <taxon>Paracoccaceae</taxon>
        <taxon>Meinhardsimonia</taxon>
    </lineage>
</organism>
<dbReference type="InterPro" id="IPR019734">
    <property type="entry name" value="TPR_rpt"/>
</dbReference>
<dbReference type="OrthoDB" id="9814887at2"/>
<dbReference type="Pfam" id="PF23914">
    <property type="entry name" value="TPR_CcmH_CycH"/>
    <property type="match status" value="1"/>
</dbReference>
<gene>
    <name evidence="10" type="ORF">SAMN05216257_103290</name>
</gene>
<keyword evidence="6" id="KW-0482">Metalloprotease</keyword>
<dbReference type="STRING" id="990712.SAMN05216257_103290"/>
<dbReference type="Pfam" id="PF01435">
    <property type="entry name" value="Peptidase_M48"/>
    <property type="match status" value="1"/>
</dbReference>
<proteinExistence type="predicted"/>
<dbReference type="InterPro" id="IPR051156">
    <property type="entry name" value="Mito/Outer_Membr_Metalloprot"/>
</dbReference>
<feature type="domain" description="Peptidase M48" evidence="8">
    <location>
        <begin position="45"/>
        <end position="231"/>
    </location>
</feature>
<keyword evidence="5" id="KW-0862">Zinc</keyword>
<evidence type="ECO:0000256" key="6">
    <source>
        <dbReference type="ARBA" id="ARBA00023049"/>
    </source>
</evidence>
<evidence type="ECO:0000256" key="2">
    <source>
        <dbReference type="ARBA" id="ARBA00022670"/>
    </source>
</evidence>
<sequence>MPASIRSLPSAARLVELTLALALLLAMTPRAEAGGLVRDPDIEHALSRLAQPVLSAAGLNPNRVQVLVYEDPKFNAFVASPSLIVVHSGMILRLERAEQLQAVLAHEAAHIANGHIARRMANMRAMRGVAAVGAILSVAVAATSGVPEAGGGLLMGTQSSAQRLFFAHTRAEEAAADQSGVRYMIAKGIDPAAAAEVLKIFRGQEMLTEARQDPYVRTHPLTRDRIRAVEGLAAAYAERARDDPEADYWFARARAKLAAFTRNPARLLRQTPARDDSDIALMTRAIALHRSADAEAAMREMGRLRARRPQDPFIAELEGQILLESRRFPAAVNAYRRAVQLAPGNALILAGYGRALLAMGDSQNIRRAAQVLESARARDPFDARLLRDLAVAHARLGQNGLASAATAERYALLGDFKTAVIHAKRALDQLPRGSGGWNRAQNVLDAARAAARRK</sequence>
<dbReference type="InterPro" id="IPR011990">
    <property type="entry name" value="TPR-like_helical_dom_sf"/>
</dbReference>